<keyword evidence="2" id="KW-1185">Reference proteome</keyword>
<dbReference type="OrthoDB" id="5805447at2759"/>
<organism evidence="1 2">
    <name type="scientific">Toxocara canis</name>
    <name type="common">Canine roundworm</name>
    <dbReference type="NCBI Taxonomy" id="6265"/>
    <lineage>
        <taxon>Eukaryota</taxon>
        <taxon>Metazoa</taxon>
        <taxon>Ecdysozoa</taxon>
        <taxon>Nematoda</taxon>
        <taxon>Chromadorea</taxon>
        <taxon>Rhabditida</taxon>
        <taxon>Spirurina</taxon>
        <taxon>Ascaridomorpha</taxon>
        <taxon>Ascaridoidea</taxon>
        <taxon>Toxocaridae</taxon>
        <taxon>Toxocara</taxon>
    </lineage>
</organism>
<gene>
    <name evidence="1" type="ORF">Tcan_06256</name>
</gene>
<evidence type="ECO:0000313" key="2">
    <source>
        <dbReference type="Proteomes" id="UP000031036"/>
    </source>
</evidence>
<dbReference type="Proteomes" id="UP000031036">
    <property type="component" value="Unassembled WGS sequence"/>
</dbReference>
<accession>A0A0B2VV91</accession>
<protein>
    <submittedName>
        <fullName evidence="1">Uncharacterized protein</fullName>
    </submittedName>
</protein>
<dbReference type="PROSITE" id="PS51257">
    <property type="entry name" value="PROKAR_LIPOPROTEIN"/>
    <property type="match status" value="1"/>
</dbReference>
<dbReference type="EMBL" id="JPKZ01000811">
    <property type="protein sequence ID" value="KHN85334.1"/>
    <property type="molecule type" value="Genomic_DNA"/>
</dbReference>
<evidence type="ECO:0000313" key="1">
    <source>
        <dbReference type="EMBL" id="KHN85334.1"/>
    </source>
</evidence>
<reference evidence="1 2" key="1">
    <citation type="submission" date="2014-11" db="EMBL/GenBank/DDBJ databases">
        <title>Genetic blueprint of the zoonotic pathogen Toxocara canis.</title>
        <authorList>
            <person name="Zhu X.-Q."/>
            <person name="Korhonen P.K."/>
            <person name="Cai H."/>
            <person name="Young N.D."/>
            <person name="Nejsum P."/>
            <person name="von Samson-Himmelstjerna G."/>
            <person name="Boag P.R."/>
            <person name="Tan P."/>
            <person name="Li Q."/>
            <person name="Min J."/>
            <person name="Yang Y."/>
            <person name="Wang X."/>
            <person name="Fang X."/>
            <person name="Hall R.S."/>
            <person name="Hofmann A."/>
            <person name="Sternberg P.W."/>
            <person name="Jex A.R."/>
            <person name="Gasser R.B."/>
        </authorList>
    </citation>
    <scope>NUCLEOTIDE SEQUENCE [LARGE SCALE GENOMIC DNA]</scope>
    <source>
        <strain evidence="1">PN_DK_2014</strain>
    </source>
</reference>
<proteinExistence type="predicted"/>
<dbReference type="AlphaFoldDB" id="A0A0B2VV91"/>
<comment type="caution">
    <text evidence="1">The sequence shown here is derived from an EMBL/GenBank/DDBJ whole genome shotgun (WGS) entry which is preliminary data.</text>
</comment>
<sequence length="375" mass="41189">MLCAADRKIVSAVYLISTLSGCDDGNHTCESIVSESIFIPVSELIVTRIIGEEALHSHLIMTILEAIQLVTLATGGLLASDVSRSSSPRLYVCPDNTVYYNPKPCNPAYPDQCSHGFACRLSRLLEDRKPTKQFTQICCDSSKMSIADWLVALQLAPQVIPRTPSSTLYSVRVNSFDYNIDSPEAHIDDELQALNFPNYVTANVESVKFNTAVPPAGGFLHVLVLVDAARSQCAIFLNYDIPSEGDMEVSVNVSDSSQQGFYGAVSRLAIPQQTKYRHQYVVLIFHTDRKLSTLANVTADISNYLQQIPYFLSSSTTGCTLGHPIAGTFFYLCSQRSMFAIASIPVKPRPARASSILLPLNVSLLICFTATMLYY</sequence>
<name>A0A0B2VV91_TOXCA</name>